<dbReference type="SUPFAM" id="SSF56059">
    <property type="entry name" value="Glutathione synthetase ATP-binding domain-like"/>
    <property type="match status" value="1"/>
</dbReference>
<dbReference type="PROSITE" id="PS50975">
    <property type="entry name" value="ATP_GRASP"/>
    <property type="match status" value="1"/>
</dbReference>
<dbReference type="InterPro" id="IPR003806">
    <property type="entry name" value="ATP-grasp_PylC-type"/>
</dbReference>
<dbReference type="Pfam" id="PF02655">
    <property type="entry name" value="ATP-grasp_3"/>
    <property type="match status" value="1"/>
</dbReference>
<dbReference type="EMBL" id="CP001338">
    <property type="protein sequence ID" value="ACL15952.1"/>
    <property type="molecule type" value="Genomic_DNA"/>
</dbReference>
<dbReference type="AlphaFoldDB" id="B8GFA4"/>
<dbReference type="GO" id="GO:0046872">
    <property type="term" value="F:metal ion binding"/>
    <property type="evidence" value="ECO:0007669"/>
    <property type="project" value="InterPro"/>
</dbReference>
<evidence type="ECO:0000259" key="2">
    <source>
        <dbReference type="PROSITE" id="PS50975"/>
    </source>
</evidence>
<dbReference type="RefSeq" id="WP_012617271.1">
    <property type="nucleotide sequence ID" value="NC_011832.1"/>
</dbReference>
<gene>
    <name evidence="3" type="ordered locus">Mpal_0581</name>
</gene>
<evidence type="ECO:0000256" key="1">
    <source>
        <dbReference type="PROSITE-ProRule" id="PRU00409"/>
    </source>
</evidence>
<organism evidence="3 4">
    <name type="scientific">Methanosphaerula palustris (strain ATCC BAA-1556 / DSM 19958 / E1-9c)</name>
    <dbReference type="NCBI Taxonomy" id="521011"/>
    <lineage>
        <taxon>Archaea</taxon>
        <taxon>Methanobacteriati</taxon>
        <taxon>Methanobacteriota</taxon>
        <taxon>Stenosarchaea group</taxon>
        <taxon>Methanomicrobia</taxon>
        <taxon>Methanomicrobiales</taxon>
        <taxon>Methanoregulaceae</taxon>
        <taxon>Methanosphaerula</taxon>
    </lineage>
</organism>
<dbReference type="GO" id="GO:0005524">
    <property type="term" value="F:ATP binding"/>
    <property type="evidence" value="ECO:0007669"/>
    <property type="project" value="UniProtKB-UniRule"/>
</dbReference>
<dbReference type="STRING" id="521011.Mpal_0581"/>
<feature type="domain" description="ATP-grasp" evidence="2">
    <location>
        <begin position="77"/>
        <end position="271"/>
    </location>
</feature>
<dbReference type="KEGG" id="mpl:Mpal_0581"/>
<name>B8GFA4_METPE</name>
<dbReference type="GO" id="GO:0008716">
    <property type="term" value="F:D-alanine-D-alanine ligase activity"/>
    <property type="evidence" value="ECO:0007669"/>
    <property type="project" value="TreeGrafter"/>
</dbReference>
<protein>
    <recommendedName>
        <fullName evidence="2">ATP-grasp domain-containing protein</fullName>
    </recommendedName>
</protein>
<keyword evidence="1" id="KW-0547">Nucleotide-binding</keyword>
<dbReference type="Gene3D" id="2.30.36.100">
    <property type="match status" value="1"/>
</dbReference>
<accession>B8GFA4</accession>
<dbReference type="eggNOG" id="arCOG01592">
    <property type="taxonomic scope" value="Archaea"/>
</dbReference>
<dbReference type="Gene3D" id="3.30.470.20">
    <property type="entry name" value="ATP-grasp fold, B domain"/>
    <property type="match status" value="1"/>
</dbReference>
<sequence length="295" mass="31286">MKALIAEYTMTREPACAEEGRAMLEVLSASFERCGYEVLTPEGDDFSEEIRRLAPLCDVGLVIAPDPLLAGFSATLEHLTNNIGCGSMSVAVCANKLRAKTVLAKHGVPVPELMTAGLRIVKPIRGYGSAGVRLTDEPAGEVEFGERFIEGEHISVSMVGSRVVGDACDNYSGDPPLLLAVNRQTISQGPDGQIRYLGGETPIDHPRQDEIVATAALALNRLGCQGYTGVDMVVADHCYVVDVNPRITTSLVGIAACMEEEIADVLVNASHGRGPGSVHLSGSVRFDTHGGVTRL</sequence>
<dbReference type="GeneID" id="7270165"/>
<dbReference type="HOGENOM" id="CLU_059501_1_0_2"/>
<dbReference type="PANTHER" id="PTHR23132">
    <property type="entry name" value="D-ALANINE--D-ALANINE LIGASE"/>
    <property type="match status" value="1"/>
</dbReference>
<keyword evidence="1" id="KW-0067">ATP-binding</keyword>
<dbReference type="PANTHER" id="PTHR23132:SF0">
    <property type="entry name" value="D-ALANINE-D-ALANINE LIGASE FAMILY"/>
    <property type="match status" value="1"/>
</dbReference>
<dbReference type="InterPro" id="IPR011761">
    <property type="entry name" value="ATP-grasp"/>
</dbReference>
<dbReference type="Proteomes" id="UP000002457">
    <property type="component" value="Chromosome"/>
</dbReference>
<evidence type="ECO:0000313" key="4">
    <source>
        <dbReference type="Proteomes" id="UP000002457"/>
    </source>
</evidence>
<dbReference type="OrthoDB" id="133985at2157"/>
<proteinExistence type="predicted"/>
<reference evidence="3 4" key="1">
    <citation type="journal article" date="2015" name="Genome Announc.">
        <title>Complete Genome Sequence of Methanosphaerula palustris E1-9CT, a Hydrogenotrophic Methanogen Isolated from a Minerotrophic Fen Peatland.</title>
        <authorList>
            <person name="Cadillo-Quiroz H."/>
            <person name="Browne P."/>
            <person name="Kyrpides N."/>
            <person name="Woyke T."/>
            <person name="Goodwin L."/>
            <person name="Detter C."/>
            <person name="Yavitt J.B."/>
            <person name="Zinder S.H."/>
        </authorList>
    </citation>
    <scope>NUCLEOTIDE SEQUENCE [LARGE SCALE GENOMIC DNA]</scope>
    <source>
        <strain evidence="4">ATCC BAA-1556 / DSM 19958 / E1-9c</strain>
    </source>
</reference>
<evidence type="ECO:0000313" key="3">
    <source>
        <dbReference type="EMBL" id="ACL15952.1"/>
    </source>
</evidence>
<keyword evidence="4" id="KW-1185">Reference proteome</keyword>